<evidence type="ECO:0000259" key="7">
    <source>
        <dbReference type="Pfam" id="PF04357"/>
    </source>
</evidence>
<evidence type="ECO:0000256" key="1">
    <source>
        <dbReference type="ARBA" id="ARBA00004167"/>
    </source>
</evidence>
<dbReference type="InterPro" id="IPR007452">
    <property type="entry name" value="TamB_C"/>
</dbReference>
<name>A0ABX0K8E0_9PROT</name>
<feature type="region of interest" description="Disordered" evidence="5">
    <location>
        <begin position="129"/>
        <end position="149"/>
    </location>
</feature>
<feature type="domain" description="Translocation and assembly module TamB C-terminal" evidence="7">
    <location>
        <begin position="850"/>
        <end position="1024"/>
    </location>
</feature>
<feature type="domain" description="Translocation and assembly module TamB C-terminal" evidence="7">
    <location>
        <begin position="1055"/>
        <end position="1407"/>
    </location>
</feature>
<keyword evidence="2 6" id="KW-0812">Transmembrane</keyword>
<keyword evidence="9" id="KW-1185">Reference proteome</keyword>
<keyword evidence="4 6" id="KW-0472">Membrane</keyword>
<accession>A0ABX0K8E0</accession>
<protein>
    <submittedName>
        <fullName evidence="8">DUF490 domain-containing protein</fullName>
    </submittedName>
</protein>
<dbReference type="EMBL" id="WOSW01000004">
    <property type="protein sequence ID" value="NHO31694.1"/>
    <property type="molecule type" value="Genomic_DNA"/>
</dbReference>
<dbReference type="PANTHER" id="PTHR36985">
    <property type="entry name" value="TRANSLOCATION AND ASSEMBLY MODULE SUBUNIT TAMB"/>
    <property type="match status" value="1"/>
</dbReference>
<dbReference type="Pfam" id="PF04357">
    <property type="entry name" value="TamB"/>
    <property type="match status" value="2"/>
</dbReference>
<sequence>MVPPAPASTAKPRRSWPRRIAKGTGIAAASVAGLAVLTIGVVLVAANTSPGRHFLERETASLTGNTVLITGLKGRFPDALHVGRLELRDTKGVWLTLENLEFDWSPLRMIGRTARVDLVSADRLAIPRLPYSDPNQPTAPSTGPTKTGLSIDIRNVDARRIEVGAPLAGIPAVLALKGHAALPRLDALLNSPSFKNLPVADIVLDITRLDAAGTLTLTAKTDAKHVNLKLNAQDGKDGIVAGMTHMPDLTPVALAMTLNGPTDSAALDLNADAGNISATINGKLNLLANTADIAASLTAPAMTPGPAISWQAASLTAKLSGPFVAPSGTGTLTLDRLVAGSTQVGSLNASFDGMGQGDQINLLHLHATADGLRLPGSNPTLLATAPLQLDATYAPNDPARTAILSLSHPILQLAAKAATSPAIKGTANLTLPDLAPFAAMGGQKLGGHAGLTADFALPAKGGDTTTLSLNGDIAALSGLEQAVKLIGANGKLAAQATMKESGQGKENGGGGRTIHLDSLTLDGKALHLTVAGNVVQNGAQNGGKTTLDTQASLTLPDLSATAKTLRGTAKLDLTATGPTDDFAAKAHLASDFGTATMPKAPITLDADIAHLPTIPQGHITAAGTLDRAPLALDATIAQDTEGTRHLTLTKLAWNSVQGSGKLDLPSKRKIPLGTIDIRIARLADLRNLIGQPVSGALDASLSSTAATQNTPISTKINVTGTAAMAPYSVGSIKLAGTVIDPEGSPDANLTLALDRVTAPSIAGSLNATVKGPQTALAATAQARFSQLYGAPGTLNLAALANIPAESVKISRLTATAKGENLQLEAPATVSYGKTMGVDRLRATVAPHGVAPASIDLAGTVKPALNLTVSIKNVTPALAQPFAPTLHATGTLSAAAKLTGTLEAPRGHVELTGRGLHMTTGDAASLPPASIDATSDLAGATARVNAHLAAGPKLNVEANGTVPTSKTGPIGLQTHGNLDLSLANAMLGASGRQALGQISFALSVAGTAASPQATGTVTLHNGDVQDFAQGLHLQNIEAAIVAEHDSLVIRSFVAHAGKGTISLNGRVGAFAPGMPVDLHLTAAKAQPIASDLLTALIDADITVKGQADTRVDVDGQITLPHVEINIPNSMPGSVATLNVVRPGDKKPDETEKTSSRVIGLDLKLTSPGEFFVRGHGLDAEMAGNLHVGGTAATPSIEGGFDMRRGLFSLGGITLNFTRGRVAFNGSGVRHKLDPTLDFEADRNVDGQTAMLKVTGYASNPKIGFDSIPQLPQDQILAMLLFGTDSHSLSTAQMAEIGAALATLAGGSGFDPLGTVRKTLGLDRLAIGGGSGVGNGGTSIEAGKYVMKGVYVGAKQATSGSGTQAQVQVDLTKHLKLNTTVGTGGNVTGFTTPENDPGSSVGLLWQYRY</sequence>
<feature type="transmembrane region" description="Helical" evidence="6">
    <location>
        <begin position="20"/>
        <end position="46"/>
    </location>
</feature>
<evidence type="ECO:0000313" key="9">
    <source>
        <dbReference type="Proteomes" id="UP000615326"/>
    </source>
</evidence>
<organism evidence="8 9">
    <name type="scientific">Acetobacter fallax</name>
    <dbReference type="NCBI Taxonomy" id="1737473"/>
    <lineage>
        <taxon>Bacteria</taxon>
        <taxon>Pseudomonadati</taxon>
        <taxon>Pseudomonadota</taxon>
        <taxon>Alphaproteobacteria</taxon>
        <taxon>Acetobacterales</taxon>
        <taxon>Acetobacteraceae</taxon>
        <taxon>Acetobacter</taxon>
    </lineage>
</organism>
<proteinExistence type="predicted"/>
<evidence type="ECO:0000256" key="4">
    <source>
        <dbReference type="ARBA" id="ARBA00023136"/>
    </source>
</evidence>
<evidence type="ECO:0000256" key="2">
    <source>
        <dbReference type="ARBA" id="ARBA00022692"/>
    </source>
</evidence>
<dbReference type="PANTHER" id="PTHR36985:SF1">
    <property type="entry name" value="TRANSLOCATION AND ASSEMBLY MODULE SUBUNIT TAMB"/>
    <property type="match status" value="1"/>
</dbReference>
<comment type="caution">
    <text evidence="8">The sequence shown here is derived from an EMBL/GenBank/DDBJ whole genome shotgun (WGS) entry which is preliminary data.</text>
</comment>
<reference evidence="8 9" key="1">
    <citation type="journal article" date="2020" name="Int. J. Syst. Evol. Microbiol.">
        <title>Novel acetic acid bacteria from cider fermentations: Acetobacter conturbans sp. nov. and Acetobacter fallax sp. nov.</title>
        <authorList>
            <person name="Sombolestani A.S."/>
            <person name="Cleenwerck I."/>
            <person name="Cnockaert M."/>
            <person name="Borremans W."/>
            <person name="Wieme A.D."/>
            <person name="De Vuyst L."/>
            <person name="Vandamme P."/>
        </authorList>
    </citation>
    <scope>NUCLEOTIDE SEQUENCE [LARGE SCALE GENOMIC DNA]</scope>
    <source>
        <strain evidence="8 9">LMG 1637</strain>
    </source>
</reference>
<feature type="compositionally biased region" description="Polar residues" evidence="5">
    <location>
        <begin position="133"/>
        <end position="148"/>
    </location>
</feature>
<keyword evidence="3 6" id="KW-1133">Transmembrane helix</keyword>
<comment type="subcellular location">
    <subcellularLocation>
        <location evidence="1">Membrane</location>
        <topology evidence="1">Single-pass membrane protein</topology>
    </subcellularLocation>
</comment>
<dbReference type="Proteomes" id="UP000615326">
    <property type="component" value="Unassembled WGS sequence"/>
</dbReference>
<evidence type="ECO:0000256" key="3">
    <source>
        <dbReference type="ARBA" id="ARBA00022989"/>
    </source>
</evidence>
<evidence type="ECO:0000256" key="6">
    <source>
        <dbReference type="SAM" id="Phobius"/>
    </source>
</evidence>
<gene>
    <name evidence="8" type="ORF">GOB84_03805</name>
</gene>
<evidence type="ECO:0000313" key="8">
    <source>
        <dbReference type="EMBL" id="NHO31694.1"/>
    </source>
</evidence>
<evidence type="ECO:0000256" key="5">
    <source>
        <dbReference type="SAM" id="MobiDB-lite"/>
    </source>
</evidence>